<feature type="signal peptide" evidence="2">
    <location>
        <begin position="1"/>
        <end position="22"/>
    </location>
</feature>
<dbReference type="Gene3D" id="2.60.40.3440">
    <property type="match status" value="1"/>
</dbReference>
<feature type="compositionally biased region" description="Basic and acidic residues" evidence="1">
    <location>
        <begin position="1723"/>
        <end position="1734"/>
    </location>
</feature>
<feature type="region of interest" description="Disordered" evidence="1">
    <location>
        <begin position="1375"/>
        <end position="1409"/>
    </location>
</feature>
<dbReference type="Pfam" id="PF17963">
    <property type="entry name" value="Big_9"/>
    <property type="match status" value="11"/>
</dbReference>
<evidence type="ECO:0000313" key="5">
    <source>
        <dbReference type="Proteomes" id="UP000184275"/>
    </source>
</evidence>
<protein>
    <recommendedName>
        <fullName evidence="3">RapA2 cadherin-like domain-containing protein</fullName>
    </recommendedName>
</protein>
<gene>
    <name evidence="4" type="ORF">SAMN05720469_10829</name>
</gene>
<accession>A0A1M6T0N8</accession>
<feature type="compositionally biased region" description="Basic residues" evidence="1">
    <location>
        <begin position="2032"/>
        <end position="2043"/>
    </location>
</feature>
<dbReference type="RefSeq" id="WP_083545715.1">
    <property type="nucleotide sequence ID" value="NZ_FRAW01000008.1"/>
</dbReference>
<keyword evidence="2" id="KW-0732">Signal</keyword>
<keyword evidence="5" id="KW-1185">Reference proteome</keyword>
<dbReference type="InterPro" id="IPR040853">
    <property type="entry name" value="RapA2_cadherin-like"/>
</dbReference>
<feature type="compositionally biased region" description="Low complexity" evidence="1">
    <location>
        <begin position="2404"/>
        <end position="2413"/>
    </location>
</feature>
<organism evidence="4 5">
    <name type="scientific">Fibrobacter intestinalis</name>
    <dbReference type="NCBI Taxonomy" id="28122"/>
    <lineage>
        <taxon>Bacteria</taxon>
        <taxon>Pseudomonadati</taxon>
        <taxon>Fibrobacterota</taxon>
        <taxon>Fibrobacteria</taxon>
        <taxon>Fibrobacterales</taxon>
        <taxon>Fibrobacteraceae</taxon>
        <taxon>Fibrobacter</taxon>
    </lineage>
</organism>
<dbReference type="InterPro" id="IPR013783">
    <property type="entry name" value="Ig-like_fold"/>
</dbReference>
<evidence type="ECO:0000313" key="4">
    <source>
        <dbReference type="EMBL" id="SHK50521.1"/>
    </source>
</evidence>
<feature type="domain" description="RapA2 cadherin-like" evidence="3">
    <location>
        <begin position="2288"/>
        <end position="2359"/>
    </location>
</feature>
<sequence length="2425" mass="269466">MIRKKSVSLFLAAGLLSSVVFAQDEAQPAAAENNPPSLNGIPGESIQEGGKFAPIKLDDFVSDPEDPPAKLRWNISGNKQLQVKESNHVVSITVPDQYWNGSEDLTFTVTDTKGASSSETVTFSVESVNNPPEVSKIPDQTIDEGKTFTPIKLDDYVKDPDHPKDQITWEYEMTQTAKDQAEGELTVDITKDRIANIVVPDAHWYGAYKITFIATDAEYASAKTSANFTVRPINDPPIVQKAPDQTINEKEQFEAINLSDLVSDVDDDVSKIKWTVSGGKDLKVKIDKYNVAEVTIPNENWNGPTETFTFTATDPHGASASFKTAFTVKSVNDAPEFVDQIPDQTIAEKQQFKPIELEKYIKDPDHKFEQLKWEFSGNKDLKVQLNGKTAKILIPNAFWNGSESITFMATDPEGASAETQATFTVESVNDVPKFVKQIPAQTIDEKKQFAAIHLDEFVKDDDHKNAELSWEVEVKSVGKEPESGPLNINIDDKHVAKIEIPDTYWNGSAIATFKVTDPEGAEAKQDVKLSVRSINDLPVFKKIPDQTIEEKAEFDGFSLDDFLSDPDHDISQLKISVSGNKSLKVNIDNNRNVTIKQPTEIWNGTENITFTATDPENGKASTTVKFTVTSVNDPPVMTDIPNQTIKEKEQFKPIELDKYVSDLDHPKEKLKWTITGNKDIQVKLDNNRKATFTLPSKYWNGSEAITFKVTDPEGASDERTVQMTVESVNDAPEFVKDIPDQKIKEKGQFKPFNLGEIIKDPDHKLTDLTLDVSVKPAPGAPKGSEAELQVNVDAKMLASVVIPNKYWNGSNVITFTVTDPEGAKASKSATFTVESVNDAPTLQEIKSQTIMEKAQFAPINLAELTNDPDHSFDKLKWTITGNKDLKVNISKAGEATIVIPNQLWNGSEKLTFTVTDPEGASARQTAVFTVTSLNDPPVMKDIPSQTIKEKQEFKAIDLDNFVSDLDHPNDKLKWNITGNKDLKFKIDAKRQFTVIIPNKYWHGSETLNFEVVDPEGAKDSRKVTFTVESVNDPPEFTKKINNQTIDEKKQFAPIKLFEIVKDPDHKTSELTWKFDVNAAPGSPKGYKPGLSVNLDPKTGIANVVAPDQYWNGADEITFTVTDPEGAKASQKALFTIRSINDKPVLKKINDQIIVEKEEFKDINLAELVSDPDDPFKNLKWTVTGNKDLKIAISKEGIATIKTPNKLWNGTEKVTFTVTDPEGASDKQTVQFTAKSVNDPPVMKDIPNQTIKEKQEFKVVELDKYVSDLDHPNSKLKWTITGNKFLKFKLSQDHKLTAEVPNKYWNGTETITLTVTDPEGAKDSRNVTFEVISVNDPPVFVREIKDQTIDEKKQFATIKLDDLVQDPDHKKTDLQWSVSVKDASAKAAPAPKKGKKGKATPAEEPKKDGLTVEIDNNHVAHIVIPNTYWNGAANITFTVTDPEGAKASSTALFTVRSINDLPVIAANAPKGETIREGGKFKTIDLSTLATDADHPSKLLKWSFSGNRQLQVVLNKDNTVQIKTPNSQWHGKETITFTVTDPEGGKASHKMDFVVTEVNDPPVLAKIPNQKIKEKEVFKPVSLDDYVKDPDNKPSEMKWTVTGNKFLKAEVTSARKLVISAPNKYFWCKPDTMTLTVKDPQGASASTTIIYEITSVNDAPVMKDIPGQTIKEKAQFKDIPLDNYVHDPDHRNNQLKWTAVVKAPAAAAAPAPKKAAKKKGKKGKAQKEEPKVEEKKEDDLTVTIDDKHVAHLNIPNKYWNGKRTITFTVEDPEGAKDSKTVDFEVISVNDPPVLAKIPNQKIKEKERFAPIDLLPLVKDPDHPTAALTFEVSQPRSLKASINAKKQLIVATPDKYWNGSEKITLTVTDPEGGRASQQILFEVTPVNDPPVVKAIPNQKIKEKERFEPIDLSKFVTDPDNRPNEIKWTVSGNKDLQVKMNGARVQLLTPNEFWNGSEKLTFTATDPANAAASVSATFTATPVNDPPHFDKIPAQTINEKQDFKPIDLTKFVKDPDNKASEMRWTLDDGEPAQKDKRGRMGKAKRPTVKHPLSYDLSDAGVLTVNTPNEFWNGKDKIKVNVYDPAGEKASMDIDFIVKPVNDPPVLSKIPDMVTNEGTKFKPIKLDNFVKDPDNKPHELRWSVSGNRHLEVMITGGREAIVRPNRADWYGKEAITFIVKDPAGASAKTTVNFEVKHVNAVPEIRPIRDVTMKEDANNGVLATLKLDQYVRDRDNSFNELKWEITGNKKLVVEHDKARNIVTIKQPYENWNGPTETITFKVTDPEGASAKTSAKFTVTPVNDPPVALSKSYQTKEGEKLTVSAKEGLLNGAYDPDGKLDATVSLVRRPQNGKVEINAKDGSFTYTPNKGFYGLDEFGFKLTDREGASSKVETAEINVNFKMKDIRGGEPAAAPKPAANDNDKKKNKRRRR</sequence>
<feature type="compositionally biased region" description="Basic residues" evidence="1">
    <location>
        <begin position="1712"/>
        <end position="1722"/>
    </location>
</feature>
<feature type="region of interest" description="Disordered" evidence="1">
    <location>
        <begin position="2397"/>
        <end position="2425"/>
    </location>
</feature>
<evidence type="ECO:0000259" key="3">
    <source>
        <dbReference type="Pfam" id="PF17803"/>
    </source>
</evidence>
<evidence type="ECO:0000256" key="1">
    <source>
        <dbReference type="SAM" id="MobiDB-lite"/>
    </source>
</evidence>
<evidence type="ECO:0000256" key="2">
    <source>
        <dbReference type="SAM" id="SignalP"/>
    </source>
</evidence>
<reference evidence="5" key="1">
    <citation type="submission" date="2016-11" db="EMBL/GenBank/DDBJ databases">
        <authorList>
            <person name="Varghese N."/>
            <person name="Submissions S."/>
        </authorList>
    </citation>
    <scope>NUCLEOTIDE SEQUENCE [LARGE SCALE GENOMIC DNA]</scope>
    <source>
        <strain evidence="5">UWOS</strain>
    </source>
</reference>
<dbReference type="Gene3D" id="2.60.40.10">
    <property type="entry name" value="Immunoglobulins"/>
    <property type="match status" value="12"/>
</dbReference>
<feature type="chain" id="PRO_5009921009" description="RapA2 cadherin-like domain-containing protein" evidence="2">
    <location>
        <begin position="23"/>
        <end position="2425"/>
    </location>
</feature>
<feature type="region of interest" description="Disordered" evidence="1">
    <location>
        <begin position="1706"/>
        <end position="1734"/>
    </location>
</feature>
<feature type="compositionally biased region" description="Low complexity" evidence="1">
    <location>
        <begin position="1380"/>
        <end position="1390"/>
    </location>
</feature>
<dbReference type="EMBL" id="FRAW01000008">
    <property type="protein sequence ID" value="SHK50521.1"/>
    <property type="molecule type" value="Genomic_DNA"/>
</dbReference>
<feature type="compositionally biased region" description="Basic and acidic residues" evidence="1">
    <location>
        <begin position="1400"/>
        <end position="1409"/>
    </location>
</feature>
<dbReference type="Proteomes" id="UP000184275">
    <property type="component" value="Unassembled WGS sequence"/>
</dbReference>
<proteinExistence type="predicted"/>
<feature type="region of interest" description="Disordered" evidence="1">
    <location>
        <begin position="2023"/>
        <end position="2043"/>
    </location>
</feature>
<dbReference type="Pfam" id="PF17803">
    <property type="entry name" value="Cadherin_4"/>
    <property type="match status" value="1"/>
</dbReference>
<name>A0A1M6T0N8_9BACT</name>
<dbReference type="NCBIfam" id="NF012211">
    <property type="entry name" value="tand_rpt_95"/>
    <property type="match status" value="13"/>
</dbReference>